<dbReference type="HOGENOM" id="CLU_009683_3_0_1"/>
<organism evidence="1 2">
    <name type="scientific">Nematocida parisii (strain ERTm3)</name>
    <name type="common">Nematode killer fungus</name>
    <dbReference type="NCBI Taxonomy" id="935791"/>
    <lineage>
        <taxon>Eukaryota</taxon>
        <taxon>Fungi</taxon>
        <taxon>Fungi incertae sedis</taxon>
        <taxon>Microsporidia</taxon>
        <taxon>Nematocida</taxon>
    </lineage>
</organism>
<dbReference type="Proteomes" id="UP000002872">
    <property type="component" value="Unassembled WGS sequence"/>
</dbReference>
<reference evidence="1" key="1">
    <citation type="submission" date="2011-01" db="EMBL/GenBank/DDBJ databases">
        <title>The Genome Sequence of Nematocida parisii strain ERTm3.</title>
        <authorList>
            <consortium name="The Broad Institute Genome Sequencing Platform"/>
            <consortium name="The Broad Institute Genome Sequencing Center for Infectious Disease"/>
            <person name="Cuomo C."/>
            <person name="Troemel E."/>
            <person name="Young S.K."/>
            <person name="Zeng Q."/>
            <person name="Gargeya S."/>
            <person name="Fitzgerald M."/>
            <person name="Haas B."/>
            <person name="Abouelleil A."/>
            <person name="Alvarado L."/>
            <person name="Arachchi H.M."/>
            <person name="Berlin A."/>
            <person name="Chapman S.B."/>
            <person name="Gearin G."/>
            <person name="Goldberg J."/>
            <person name="Griggs A."/>
            <person name="Gujja S."/>
            <person name="Hansen M."/>
            <person name="Heiman D."/>
            <person name="Howarth C."/>
            <person name="Larimer J."/>
            <person name="Lui A."/>
            <person name="MacDonald P.J.P."/>
            <person name="McCowen C."/>
            <person name="Montmayeur A."/>
            <person name="Murphy C."/>
            <person name="Neiman D."/>
            <person name="Pearson M."/>
            <person name="Priest M."/>
            <person name="Roberts A."/>
            <person name="Saif S."/>
            <person name="Shea T."/>
            <person name="Sisk P."/>
            <person name="Stolte C."/>
            <person name="Sykes S."/>
            <person name="Wortman J."/>
            <person name="Nusbaum C."/>
            <person name="Birren B."/>
        </authorList>
    </citation>
    <scope>NUCLEOTIDE SEQUENCE</scope>
    <source>
        <strain evidence="1">ERTm3</strain>
    </source>
</reference>
<sequence length="943" mass="109726">MLQIGKKRVNQVLVLALAQIMFLCWVKSTINMSLLKVEEIESSIQDLNYKINPSGPLNIIIGKLYREIGYMQNLYNFSPWIYKNHKLEYKKDGIFTVKQSFNINSVFLSNEGDLTISKKSNEYKRNAYMLEHAKQVVGMFLYAYENTPIIPQRCASYSDFFILFLFHKSIKQYRFYILSALLLLSEGINVPIEISIVKNHRQQFAERLLLRKYTGREEAAYYIHTSLWLEKDNHSEEKVYYNGAKEVIQFFIKNRNNPLLSGRNEFAELDDYSTFRTGKFLNGTKFLIQSYIAEFISSAEEYREFIETTYELINNQMKNTEMTQEDYEAVNAVFKRLFIIKNDQTENSVSYINPICNITDYIRKVDLFPHINSVNLAEYSKCSGVYTLNNLQVKDSSVLKRNQMNMAILNLVLFLLYNTENRDYLISCDNPKSCYCNSEFINFFKKHGPILNVKDPQMRKEWERILYTQTSINISYYENRNISSGLMNILHVLIVIMQPDIVKKNRLAGDLNLNMKKAYTSSEDPEIQHENIKSVILDLLFKLTNMSNISITRINLEHLVFRPPYNKFELIGTISLLFNFNMAVCAVELNITLDTFTVSSRPDRYYKGKITQIINSGQNYSINLQTHTGNLVYEYICSLENKYFKMDYNYDDTYLLHVESNIRKGTFNLYELLVDMKFSSSVYRGLFVFSFLLNTSPETLSNSHELVRFTSNIIKYNFIARGDKRSMKHILNGFLVNKNYAQYYGSFIIGPIEFLWPEDEITYVLIKSLISNILRMGSIQHLSASLSSMLQLSLCVEHVYSNLENSYTANYVLQLIINAHIESHSRYMQSFLSSVDSKILGYNSSYIALVLLCYSCISPTCPKSIIIDFYNSINSKHLINVTKTSIQRIFNAPDIGIIASRLKGLKNEISPKIKMTLFSKNHAIKKYIKYQMVIHIVQPNTTM</sequence>
<proteinExistence type="predicted"/>
<dbReference type="InParanoid" id="I3EIY4"/>
<evidence type="ECO:0000313" key="1">
    <source>
        <dbReference type="EMBL" id="EIJ89181.1"/>
    </source>
</evidence>
<dbReference type="OrthoDB" id="10306507at2759"/>
<dbReference type="VEuPathDB" id="MicrosporidiaDB:NEQG_01000"/>
<accession>I3EIY4</accession>
<protein>
    <submittedName>
        <fullName evidence="1">Uncharacterized protein</fullName>
    </submittedName>
</protein>
<name>I3EIY4_NEMP3</name>
<dbReference type="AlphaFoldDB" id="I3EIY4"/>
<gene>
    <name evidence="1" type="ORF">NEQG_01000</name>
</gene>
<keyword evidence="2" id="KW-1185">Reference proteome</keyword>
<dbReference type="EMBL" id="GL870877">
    <property type="protein sequence ID" value="EIJ89181.1"/>
    <property type="molecule type" value="Genomic_DNA"/>
</dbReference>
<evidence type="ECO:0000313" key="2">
    <source>
        <dbReference type="Proteomes" id="UP000002872"/>
    </source>
</evidence>